<evidence type="ECO:0000256" key="1">
    <source>
        <dbReference type="SAM" id="MobiDB-lite"/>
    </source>
</evidence>
<protein>
    <submittedName>
        <fullName evidence="2">Uncharacterized protein</fullName>
    </submittedName>
</protein>
<proteinExistence type="predicted"/>
<feature type="compositionally biased region" description="Basic and acidic residues" evidence="1">
    <location>
        <begin position="890"/>
        <end position="901"/>
    </location>
</feature>
<feature type="non-terminal residue" evidence="2">
    <location>
        <position position="1042"/>
    </location>
</feature>
<feature type="compositionally biased region" description="Basic and acidic residues" evidence="1">
    <location>
        <begin position="260"/>
        <end position="275"/>
    </location>
</feature>
<feature type="compositionally biased region" description="Basic and acidic residues" evidence="1">
    <location>
        <begin position="132"/>
        <end position="149"/>
    </location>
</feature>
<feature type="compositionally biased region" description="Basic and acidic residues" evidence="1">
    <location>
        <begin position="39"/>
        <end position="51"/>
    </location>
</feature>
<feature type="compositionally biased region" description="Basic and acidic residues" evidence="1">
    <location>
        <begin position="63"/>
        <end position="72"/>
    </location>
</feature>
<feature type="compositionally biased region" description="Acidic residues" evidence="1">
    <location>
        <begin position="302"/>
        <end position="317"/>
    </location>
</feature>
<organism evidence="2 3">
    <name type="scientific">Cotesia glomerata</name>
    <name type="common">Lepidopteran parasitic wasp</name>
    <name type="synonym">Apanteles glomeratus</name>
    <dbReference type="NCBI Taxonomy" id="32391"/>
    <lineage>
        <taxon>Eukaryota</taxon>
        <taxon>Metazoa</taxon>
        <taxon>Ecdysozoa</taxon>
        <taxon>Arthropoda</taxon>
        <taxon>Hexapoda</taxon>
        <taxon>Insecta</taxon>
        <taxon>Pterygota</taxon>
        <taxon>Neoptera</taxon>
        <taxon>Endopterygota</taxon>
        <taxon>Hymenoptera</taxon>
        <taxon>Apocrita</taxon>
        <taxon>Ichneumonoidea</taxon>
        <taxon>Braconidae</taxon>
        <taxon>Microgastrinae</taxon>
        <taxon>Cotesia</taxon>
    </lineage>
</organism>
<feature type="compositionally biased region" description="Polar residues" evidence="1">
    <location>
        <begin position="771"/>
        <end position="790"/>
    </location>
</feature>
<feature type="compositionally biased region" description="Basic and acidic residues" evidence="1">
    <location>
        <begin position="228"/>
        <end position="240"/>
    </location>
</feature>
<gene>
    <name evidence="2" type="ORF">KQX54_001445</name>
</gene>
<evidence type="ECO:0000313" key="2">
    <source>
        <dbReference type="EMBL" id="KAH0537862.1"/>
    </source>
</evidence>
<feature type="compositionally biased region" description="Basic and acidic residues" evidence="1">
    <location>
        <begin position="321"/>
        <end position="336"/>
    </location>
</feature>
<feature type="region of interest" description="Disordered" evidence="1">
    <location>
        <begin position="630"/>
        <end position="660"/>
    </location>
</feature>
<reference evidence="2 3" key="1">
    <citation type="journal article" date="2021" name="J. Hered.">
        <title>A chromosome-level genome assembly of the parasitoid wasp, Cotesia glomerata (Hymenoptera: Braconidae).</title>
        <authorList>
            <person name="Pinto B.J."/>
            <person name="Weis J.J."/>
            <person name="Gamble T."/>
            <person name="Ode P.J."/>
            <person name="Paul R."/>
            <person name="Zaspel J.M."/>
        </authorList>
    </citation>
    <scope>NUCLEOTIDE SEQUENCE [LARGE SCALE GENOMIC DNA]</scope>
    <source>
        <strain evidence="2">CgM1</strain>
    </source>
</reference>
<feature type="compositionally biased region" description="Basic residues" evidence="1">
    <location>
        <begin position="205"/>
        <end position="216"/>
    </location>
</feature>
<evidence type="ECO:0000313" key="3">
    <source>
        <dbReference type="Proteomes" id="UP000826195"/>
    </source>
</evidence>
<accession>A0AAV7HXB6</accession>
<feature type="region of interest" description="Disordered" evidence="1">
    <location>
        <begin position="1"/>
        <end position="86"/>
    </location>
</feature>
<feature type="compositionally biased region" description="Polar residues" evidence="1">
    <location>
        <begin position="902"/>
        <end position="911"/>
    </location>
</feature>
<feature type="compositionally biased region" description="Basic and acidic residues" evidence="1">
    <location>
        <begin position="291"/>
        <end position="301"/>
    </location>
</feature>
<feature type="compositionally biased region" description="Polar residues" evidence="1">
    <location>
        <begin position="748"/>
        <end position="763"/>
    </location>
</feature>
<keyword evidence="3" id="KW-1185">Reference proteome</keyword>
<name>A0AAV7HXB6_COTGL</name>
<comment type="caution">
    <text evidence="2">The sequence shown here is derived from an EMBL/GenBank/DDBJ whole genome shotgun (WGS) entry which is preliminary data.</text>
</comment>
<feature type="region of interest" description="Disordered" evidence="1">
    <location>
        <begin position="890"/>
        <end position="1042"/>
    </location>
</feature>
<feature type="compositionally biased region" description="Basic and acidic residues" evidence="1">
    <location>
        <begin position="352"/>
        <end position="375"/>
    </location>
</feature>
<sequence length="1042" mass="115353">MPRLRSRRTTKENIDGPEETKSPKNRGTAASRGAAKQKGIADKEAGDEVTTKSEVTATRTRQKKIEEAKDVKTAVGRTRTRGSKADVQETVNLKPLTSTKKSNMIITDDHDDVPVKAAENKISKSKTNVKKLPMEKRTRLVEKKSESKVSTRAKKVGAAKDKLKPLGKDSDDDSKDVEENLSSNEANGDELNDSLPENNEDVPKVVKKKSAGKKKVSVAFNKRSLRARKTEEVNELKDDEEKSADEDDNDQLEDSAFEIADNKAEDVKKQSDNKKKASVTFKTRSSRARKTKEVDKPKDDEEKSADEDDNDQLEDSAFEIADNKAEDVKKQSDNKKKASVTFKTRTSRARKTKEVNKAKDDKKSASEADNDHSEDSSPETDERESQESGKPTGKKFFKTIVPTAHYKLSPVKKKRLAAKQKNVWGQKVRGKVADPRMSASFRLRQTTIKESLANVSKKALRARPPRKSNENSPNKKIVKKRGPVYKEIIDDGISKKNSPDEIYEFSYDLNDSKERKIIRKRKITRKAPVKRNKASAKTKKTVNKIEEPPAVTTKKINTNQPVIPASIPEDSAETHQINITVAAEVYDPPSPGPSPEPFFGDEPFTTVDEQPKKSRPVVISCQELSAENRINWTTTPVQPKPTEKESSGPRQYGQRPSKQMKTMLDTSLIRRSLSPISKANPTPFIEDAGSPWRLVPISSFSRVKNVFQSTPQGKKFTTLLGKASAAENKRLSSNMDKIEESHDENPDTKQNNSAEDVQINNSKSPRKFGTEISNINNVKGINQAGISPTKSPRMFGTDLSNSNNSSPAKSPLKKLSNSLSATSPLKKKLSNSSLATSPLKKKLSNSPLATSPLKKKLSKSLVLSENRSISREKISVTNTSIIDREISVQKASDDETLDKENSAPNLQSPSKTPRKNRSVGSSFESPFKGFPSEKPVEDSSLGSPFKGFLSEPPASVVTEIRQDSNLRSPFKGFPSNKPVEDSSLGSPFKGFPSESPASAITEIGQELLPEIETQPETESRPEIETQPVIEPQPNIETHPEIE</sequence>
<feature type="compositionally biased region" description="Basic and acidic residues" evidence="1">
    <location>
        <begin position="158"/>
        <end position="169"/>
    </location>
</feature>
<feature type="compositionally biased region" description="Low complexity" evidence="1">
    <location>
        <begin position="799"/>
        <end position="821"/>
    </location>
</feature>
<dbReference type="EMBL" id="JAHXZJ010002613">
    <property type="protein sequence ID" value="KAH0537862.1"/>
    <property type="molecule type" value="Genomic_DNA"/>
</dbReference>
<feature type="region of interest" description="Disordered" evidence="1">
    <location>
        <begin position="411"/>
        <end position="440"/>
    </location>
</feature>
<feature type="region of interest" description="Disordered" evidence="1">
    <location>
        <begin position="452"/>
        <end position="481"/>
    </location>
</feature>
<feature type="region of interest" description="Disordered" evidence="1">
    <location>
        <begin position="117"/>
        <end position="396"/>
    </location>
</feature>
<feature type="region of interest" description="Disordered" evidence="1">
    <location>
        <begin position="585"/>
        <end position="616"/>
    </location>
</feature>
<dbReference type="Proteomes" id="UP000826195">
    <property type="component" value="Unassembled WGS sequence"/>
</dbReference>
<feature type="compositionally biased region" description="Basic residues" evidence="1">
    <location>
        <begin position="521"/>
        <end position="542"/>
    </location>
</feature>
<feature type="compositionally biased region" description="Acidic residues" evidence="1">
    <location>
        <begin position="241"/>
        <end position="256"/>
    </location>
</feature>
<dbReference type="AlphaFoldDB" id="A0AAV7HXB6"/>
<feature type="region of interest" description="Disordered" evidence="1">
    <location>
        <begin position="521"/>
        <end position="572"/>
    </location>
</feature>
<feature type="region of interest" description="Disordered" evidence="1">
    <location>
        <begin position="739"/>
        <end position="862"/>
    </location>
</feature>
<feature type="compositionally biased region" description="Basic and acidic residues" evidence="1">
    <location>
        <begin position="9"/>
        <end position="22"/>
    </location>
</feature>